<evidence type="ECO:0000256" key="4">
    <source>
        <dbReference type="ARBA" id="ARBA00023163"/>
    </source>
</evidence>
<dbReference type="AlphaFoldDB" id="A0A085GE37"/>
<dbReference type="OrthoDB" id="9798934at2"/>
<sequence>MSQKKVTITDVAQHAGTSVTTVSLVLSGKGRISPATAERVNQAVEQLGFVRNRQASTLRGGESGVVGLIVRDICEPFYAEMTAGLSEMFEAQGKVLFLLQSGSSGKGLARCFETLLTHGVDGIVIAGGEHAPAGLKEKACEQGVPLICASRASGIDGVDLVRPDNMLAAKMATEYLIKRGHKQIAYLGGLSDSLTRAERLGGFCATLVQYGLPFRSEWIIECDYQQKCAADAAETLLRHYPKISAIVCHKSSVAMGAYFGIMRTGNLIGGGAVDNFFQQQIALIAMEDAPEAELTEPPLTSIASSAREIGHAAARRLLLRIGGQNLETQNIIVAPGLIERASA</sequence>
<dbReference type="Gene3D" id="1.10.260.40">
    <property type="entry name" value="lambda repressor-like DNA-binding domains"/>
    <property type="match status" value="1"/>
</dbReference>
<dbReference type="InterPro" id="IPR001761">
    <property type="entry name" value="Peripla_BP/Lac1_sug-bd_dom"/>
</dbReference>
<dbReference type="Gene3D" id="3.40.50.2300">
    <property type="match status" value="2"/>
</dbReference>
<accession>A0A085GE37</accession>
<dbReference type="PROSITE" id="PS50932">
    <property type="entry name" value="HTH_LACI_2"/>
    <property type="match status" value="1"/>
</dbReference>
<dbReference type="eggNOG" id="COG1609">
    <property type="taxonomic scope" value="Bacteria"/>
</dbReference>
<keyword evidence="1" id="KW-0678">Repressor</keyword>
<name>A0A085GE37_EWIA3</name>
<feature type="domain" description="HTH lacI-type" evidence="5">
    <location>
        <begin position="6"/>
        <end position="60"/>
    </location>
</feature>
<dbReference type="PANTHER" id="PTHR30146">
    <property type="entry name" value="LACI-RELATED TRANSCRIPTIONAL REPRESSOR"/>
    <property type="match status" value="1"/>
</dbReference>
<dbReference type="Pfam" id="PF00356">
    <property type="entry name" value="LacI"/>
    <property type="match status" value="1"/>
</dbReference>
<evidence type="ECO:0000256" key="1">
    <source>
        <dbReference type="ARBA" id="ARBA00022491"/>
    </source>
</evidence>
<dbReference type="GeneID" id="78379955"/>
<dbReference type="CDD" id="cd01392">
    <property type="entry name" value="HTH_LacI"/>
    <property type="match status" value="1"/>
</dbReference>
<gene>
    <name evidence="6" type="ORF">GEAM_1608</name>
</gene>
<dbReference type="SUPFAM" id="SSF47413">
    <property type="entry name" value="lambda repressor-like DNA-binding domains"/>
    <property type="match status" value="1"/>
</dbReference>
<reference evidence="6 7" key="1">
    <citation type="submission" date="2014-05" db="EMBL/GenBank/DDBJ databases">
        <title>ATOL: Assembling a taxonomically balanced genome-scale reconstruction of the evolutionary history of the Enterobacteriaceae.</title>
        <authorList>
            <person name="Plunkett G.III."/>
            <person name="Neeno-Eckwall E.C."/>
            <person name="Glasner J.D."/>
            <person name="Perna N.T."/>
        </authorList>
    </citation>
    <scope>NUCLEOTIDE SEQUENCE [LARGE SCALE GENOMIC DNA]</scope>
    <source>
        <strain evidence="6 7">ATCC 33852</strain>
    </source>
</reference>
<protein>
    <submittedName>
        <fullName evidence="6">Maltose regulon regulatory protein</fullName>
    </submittedName>
</protein>
<dbReference type="RefSeq" id="WP_034790334.1">
    <property type="nucleotide sequence ID" value="NZ_JMPJ01000045.1"/>
</dbReference>
<evidence type="ECO:0000256" key="3">
    <source>
        <dbReference type="ARBA" id="ARBA00023125"/>
    </source>
</evidence>
<dbReference type="Proteomes" id="UP000028640">
    <property type="component" value="Unassembled WGS sequence"/>
</dbReference>
<evidence type="ECO:0000259" key="5">
    <source>
        <dbReference type="PROSITE" id="PS50932"/>
    </source>
</evidence>
<dbReference type="SUPFAM" id="SSF53822">
    <property type="entry name" value="Periplasmic binding protein-like I"/>
    <property type="match status" value="1"/>
</dbReference>
<comment type="caution">
    <text evidence="6">The sequence shown here is derived from an EMBL/GenBank/DDBJ whole genome shotgun (WGS) entry which is preliminary data.</text>
</comment>
<dbReference type="PANTHER" id="PTHR30146:SF148">
    <property type="entry name" value="HTH-TYPE TRANSCRIPTIONAL REPRESSOR PURR-RELATED"/>
    <property type="match status" value="1"/>
</dbReference>
<dbReference type="Pfam" id="PF00532">
    <property type="entry name" value="Peripla_BP_1"/>
    <property type="match status" value="1"/>
</dbReference>
<dbReference type="GO" id="GO:0003700">
    <property type="term" value="F:DNA-binding transcription factor activity"/>
    <property type="evidence" value="ECO:0007669"/>
    <property type="project" value="TreeGrafter"/>
</dbReference>
<keyword evidence="4" id="KW-0804">Transcription</keyword>
<dbReference type="STRING" id="910964.GEAM_1608"/>
<proteinExistence type="predicted"/>
<dbReference type="InterPro" id="IPR010982">
    <property type="entry name" value="Lambda_DNA-bd_dom_sf"/>
</dbReference>
<evidence type="ECO:0000313" key="6">
    <source>
        <dbReference type="EMBL" id="KFC81982.1"/>
    </source>
</evidence>
<organism evidence="6 7">
    <name type="scientific">Ewingella americana (strain ATCC 33852 / DSM 4580 / CCUG 14506 / JCM 5911 / LMG 7869 / NCTC 12157 / CDC 1468-78)</name>
    <dbReference type="NCBI Taxonomy" id="910964"/>
    <lineage>
        <taxon>Bacteria</taxon>
        <taxon>Pseudomonadati</taxon>
        <taxon>Pseudomonadota</taxon>
        <taxon>Gammaproteobacteria</taxon>
        <taxon>Enterobacterales</taxon>
        <taxon>Yersiniaceae</taxon>
        <taxon>Ewingella</taxon>
    </lineage>
</organism>
<dbReference type="GO" id="GO:0000976">
    <property type="term" value="F:transcription cis-regulatory region binding"/>
    <property type="evidence" value="ECO:0007669"/>
    <property type="project" value="TreeGrafter"/>
</dbReference>
<dbReference type="EMBL" id="JMPJ01000045">
    <property type="protein sequence ID" value="KFC81982.1"/>
    <property type="molecule type" value="Genomic_DNA"/>
</dbReference>
<dbReference type="SMART" id="SM00354">
    <property type="entry name" value="HTH_LACI"/>
    <property type="match status" value="1"/>
</dbReference>
<keyword evidence="7" id="KW-1185">Reference proteome</keyword>
<evidence type="ECO:0000256" key="2">
    <source>
        <dbReference type="ARBA" id="ARBA00023015"/>
    </source>
</evidence>
<dbReference type="InterPro" id="IPR028082">
    <property type="entry name" value="Peripla_BP_I"/>
</dbReference>
<evidence type="ECO:0000313" key="7">
    <source>
        <dbReference type="Proteomes" id="UP000028640"/>
    </source>
</evidence>
<keyword evidence="2" id="KW-0805">Transcription regulation</keyword>
<dbReference type="InterPro" id="IPR000843">
    <property type="entry name" value="HTH_LacI"/>
</dbReference>
<keyword evidence="3" id="KW-0238">DNA-binding</keyword>
<dbReference type="NCBIfam" id="NF007449">
    <property type="entry name" value="PRK10014.1"/>
    <property type="match status" value="1"/>
</dbReference>